<evidence type="ECO:0000313" key="1">
    <source>
        <dbReference type="EMBL" id="OGG18524.1"/>
    </source>
</evidence>
<dbReference type="STRING" id="1798383.A3D78_01760"/>
<dbReference type="GO" id="GO:0035539">
    <property type="term" value="F:8-oxo-7,8-dihydrodeoxyguanosine triphosphate pyrophosphatase activity"/>
    <property type="evidence" value="ECO:0007669"/>
    <property type="project" value="TreeGrafter"/>
</dbReference>
<dbReference type="InterPro" id="IPR015797">
    <property type="entry name" value="NUDIX_hydrolase-like_dom_sf"/>
</dbReference>
<dbReference type="PANTHER" id="PTHR16099">
    <property type="entry name" value="8-OXO-DGTP DIPHOSPHATES NUDT15"/>
    <property type="match status" value="1"/>
</dbReference>
<protein>
    <submittedName>
        <fullName evidence="1">Uncharacterized protein</fullName>
    </submittedName>
</protein>
<sequence length="163" mass="18649">SNGRTADSESAYFGSNPNWAAKNMIERFPKICISILVIKDKKFLLGLLTKKWEYLGKQVYGVPGRDIKFREKIGDAIKRNIKDEIGCAVIKYKIIAVNANYAFDNHFIGIGVTAKIEGTPKLLKPGDWEKWEWFDMNKIPKNLFPDAENVITCYKKKKFIVAE</sequence>
<dbReference type="EMBL" id="MFJM01000015">
    <property type="protein sequence ID" value="OGG18524.1"/>
    <property type="molecule type" value="Genomic_DNA"/>
</dbReference>
<reference evidence="1 2" key="1">
    <citation type="journal article" date="2016" name="Nat. Commun.">
        <title>Thousands of microbial genomes shed light on interconnected biogeochemical processes in an aquifer system.</title>
        <authorList>
            <person name="Anantharaman K."/>
            <person name="Brown C.T."/>
            <person name="Hug L.A."/>
            <person name="Sharon I."/>
            <person name="Castelle C.J."/>
            <person name="Probst A.J."/>
            <person name="Thomas B.C."/>
            <person name="Singh A."/>
            <person name="Wilkins M.J."/>
            <person name="Karaoz U."/>
            <person name="Brodie E.L."/>
            <person name="Williams K.H."/>
            <person name="Hubbard S.S."/>
            <person name="Banfield J.F."/>
        </authorList>
    </citation>
    <scope>NUCLEOTIDE SEQUENCE [LARGE SCALE GENOMIC DNA]</scope>
</reference>
<dbReference type="SUPFAM" id="SSF55811">
    <property type="entry name" value="Nudix"/>
    <property type="match status" value="1"/>
</dbReference>
<gene>
    <name evidence="1" type="ORF">A3D78_01760</name>
</gene>
<dbReference type="Gene3D" id="3.90.79.10">
    <property type="entry name" value="Nucleoside Triphosphate Pyrophosphohydrolase"/>
    <property type="match status" value="1"/>
</dbReference>
<feature type="non-terminal residue" evidence="1">
    <location>
        <position position="1"/>
    </location>
</feature>
<proteinExistence type="predicted"/>
<organism evidence="1 2">
    <name type="scientific">Candidatus Gottesmanbacteria bacterium RIFCSPHIGHO2_02_FULL_39_14</name>
    <dbReference type="NCBI Taxonomy" id="1798383"/>
    <lineage>
        <taxon>Bacteria</taxon>
        <taxon>Candidatus Gottesmaniibacteriota</taxon>
    </lineage>
</organism>
<dbReference type="Proteomes" id="UP000176253">
    <property type="component" value="Unassembled WGS sequence"/>
</dbReference>
<dbReference type="AlphaFoldDB" id="A0A1F6A1S7"/>
<accession>A0A1F6A1S7</accession>
<dbReference type="GO" id="GO:0006203">
    <property type="term" value="P:dGTP catabolic process"/>
    <property type="evidence" value="ECO:0007669"/>
    <property type="project" value="TreeGrafter"/>
</dbReference>
<dbReference type="PANTHER" id="PTHR16099:SF7">
    <property type="entry name" value="NUDIX HYDROLASE DOMAIN-CONTAINING PROTEIN"/>
    <property type="match status" value="1"/>
</dbReference>
<dbReference type="GO" id="GO:0005829">
    <property type="term" value="C:cytosol"/>
    <property type="evidence" value="ECO:0007669"/>
    <property type="project" value="TreeGrafter"/>
</dbReference>
<evidence type="ECO:0000313" key="2">
    <source>
        <dbReference type="Proteomes" id="UP000176253"/>
    </source>
</evidence>
<name>A0A1F6A1S7_9BACT</name>
<comment type="caution">
    <text evidence="1">The sequence shown here is derived from an EMBL/GenBank/DDBJ whole genome shotgun (WGS) entry which is preliminary data.</text>
</comment>